<feature type="domain" description="Thyroglobulin type-1" evidence="6">
    <location>
        <begin position="111"/>
        <end position="175"/>
    </location>
</feature>
<dbReference type="Pfam" id="PF14625">
    <property type="entry name" value="Lustrin_cystein"/>
    <property type="match status" value="3"/>
</dbReference>
<dbReference type="Proteomes" id="UP000038040">
    <property type="component" value="Unplaced"/>
</dbReference>
<dbReference type="WBParaSite" id="DME_0000916001-mRNA-1">
    <property type="protein sequence ID" value="DME_0000916001-mRNA-1"/>
    <property type="gene ID" value="DME_0000916001"/>
</dbReference>
<dbReference type="InterPro" id="IPR050098">
    <property type="entry name" value="TFPI/VKTCI-like"/>
</dbReference>
<dbReference type="InterPro" id="IPR020901">
    <property type="entry name" value="Prtase_inh_Kunz-CS"/>
</dbReference>
<feature type="domain" description="BPTI/Kunitz inhibitor" evidence="5">
    <location>
        <begin position="448"/>
        <end position="498"/>
    </location>
</feature>
<evidence type="ECO:0000256" key="4">
    <source>
        <dbReference type="PROSITE-ProRule" id="PRU00500"/>
    </source>
</evidence>
<feature type="domain" description="BPTI/Kunitz inhibitor" evidence="5">
    <location>
        <begin position="828"/>
        <end position="878"/>
    </location>
</feature>
<dbReference type="CDD" id="cd00109">
    <property type="entry name" value="Kunitz-type"/>
    <property type="match status" value="6"/>
</dbReference>
<organism evidence="7 8">
    <name type="scientific">Dracunculus medinensis</name>
    <name type="common">Guinea worm</name>
    <dbReference type="NCBI Taxonomy" id="318479"/>
    <lineage>
        <taxon>Eukaryota</taxon>
        <taxon>Metazoa</taxon>
        <taxon>Ecdysozoa</taxon>
        <taxon>Nematoda</taxon>
        <taxon>Chromadorea</taxon>
        <taxon>Rhabditida</taxon>
        <taxon>Spirurina</taxon>
        <taxon>Dracunculoidea</taxon>
        <taxon>Dracunculidae</taxon>
        <taxon>Dracunculus</taxon>
    </lineage>
</organism>
<dbReference type="SUPFAM" id="SSF57610">
    <property type="entry name" value="Thyroglobulin type-1 domain"/>
    <property type="match status" value="1"/>
</dbReference>
<sequence length="1481" mass="164773">LTLIFYELNPCKRQPFRGRCPPTSNGMQMRSQFVLRYYLRDNECVSYPFGHCSEDENEPVLFRYKEECEGACLLESTHTEPKQDEQPPTREQIYATLAPLPEEEDEEEEPKTECFRQKQASERNLIKIAYIPICTKSGEFRSLQCDIEGQHCFCVDSNGNEIANSRMSNGNHPDCSRIMNAIKPNTQECSIKYDKGPCNSSIKRWYHDDNEKICKSFDYSGCGGNGNNYVSKSVCEKQCVTTTGSKSCSSGVEPLTIQGKPFNCAQTPCPAGYKCSATERSSICCPFIDKTADAVLSGVDTSICQLPKERGPCDRYELRFYYNNHLKECKYFFFGGCQGNANNFQLVEECEKACGRIQAAKKLSYERITSVTPTIANLPTIAIVTHHRGPQITKNPTSYVKAVETLDNIDGDTDGKNKEEKLSSIQPKIKLLFLAKDSVEILDSSNVCDHKVDPGTCNGDFKRYAFDSVSGECKPFRYGGCGGNGNNFATESDCKKRCKKHGKFYFYGENWSNLLSLHPIEVGECSGIFARFAYDASINECRSFTYGGCGGNGNNFATLAECRTACLRVTCLSQPRCDFSRCQLVSDAQGCLFCSCPPVQQPSPLGNQIMESNCPFVDVLMCTEPCIIFSNRRGCQECVCPDVFSATPRHLGTGFTAPDGKLHIALRSKSVESQKVLPVFPTSLLSQSAPSTASQSFPSHALNQFSYQISEKNFQDTGPCKKSILRWFFNSKIGACESFQYGGCAGNRNHFFSKRECEIHCARFSREVNIHGQKLATDLAGNRQKSSVEHILTINASGITSRSNYLESVQPKLFAERAPHQSKKDAACLQTPDAGPCFDYVPRWFYNSQTGKCEQFSYGSCGGNSNNFLDRQICESRCKPGDAATIQFPQKCTLNKDEGYGGGYNVKWYFNSRNLRCEQIVFQGAGGNANQFSTLGECQKTCNRNAQETGKSHSTPKYFLTANNIVVDLSSLSQVEQFKSLKNRISASKSLYGAEAFHEKSNEASEEQLPFLGPSPPMEINYQNGTRAKGRSKIHELFDLQSSQFALTNSPFLGFQHQIFPDRVPPCPNNLLPMLYSNGRPVMCLPGKNQCPDNSVCYFSGLDFYCCPNEDDPYDKHIFGGNLFKNSIGYCCFLNKMPLTDNNAKSTPKSLNRYSLATVMNNTTQKAFVNPCSYNVDPGTCNEAHLRYFYDNGSASCRLFYYGGCEGNGNNFATQQDCEELCKTDVLNEFSSSDPPSGVCPGGLVPLGGNAPVLCGNRTDSIACPPRYFCRMGPPDICCPQGTHYPDFVYSAVLGKSRPSSIFPSAMCSDGSDALLDGSGEPLTCGSGFDGKSLCPVGYYCSMDPERKERLCCPMETTGSKIPPPSAIAPYFGLRRHNPGEVIERGSFQLKVPYSFIFLFQFVLSSFIVQQNSLHFFFECAVHYFKGRLCREDEVNPRTNLQYFYSRREKKCKLFFYRGCGGNANRFETKAQCESLCGVSF</sequence>
<dbReference type="SMART" id="SM00211">
    <property type="entry name" value="TY"/>
    <property type="match status" value="1"/>
</dbReference>
<keyword evidence="2" id="KW-0722">Serine protease inhibitor</keyword>
<keyword evidence="1" id="KW-0646">Protease inhibitor</keyword>
<name>A0A158Q659_DRAME</name>
<dbReference type="InterPro" id="IPR036880">
    <property type="entry name" value="Kunitz_BPTI_sf"/>
</dbReference>
<dbReference type="FunFam" id="4.10.410.10:FF:000020">
    <property type="entry name" value="Collagen, type VI, alpha 3"/>
    <property type="match status" value="4"/>
</dbReference>
<evidence type="ECO:0000256" key="2">
    <source>
        <dbReference type="ARBA" id="ARBA00022900"/>
    </source>
</evidence>
<feature type="domain" description="BPTI/Kunitz inhibitor" evidence="5">
    <location>
        <begin position="716"/>
        <end position="761"/>
    </location>
</feature>
<dbReference type="GO" id="GO:0004867">
    <property type="term" value="F:serine-type endopeptidase inhibitor activity"/>
    <property type="evidence" value="ECO:0007669"/>
    <property type="project" value="UniProtKB-KW"/>
</dbReference>
<feature type="domain" description="BPTI/Kunitz inhibitor" evidence="5">
    <location>
        <begin position="892"/>
        <end position="942"/>
    </location>
</feature>
<evidence type="ECO:0000259" key="6">
    <source>
        <dbReference type="PROSITE" id="PS51162"/>
    </source>
</evidence>
<reference evidence="8" key="1">
    <citation type="submission" date="2016-04" db="UniProtKB">
        <authorList>
            <consortium name="WormBaseParasite"/>
        </authorList>
    </citation>
    <scope>IDENTIFICATION</scope>
</reference>
<dbReference type="SMART" id="SM00131">
    <property type="entry name" value="KU"/>
    <property type="match status" value="9"/>
</dbReference>
<dbReference type="InterPro" id="IPR036857">
    <property type="entry name" value="Thyroglobulin_1_sf"/>
</dbReference>
<dbReference type="PROSITE" id="PS00484">
    <property type="entry name" value="THYROGLOBULIN_1_1"/>
    <property type="match status" value="1"/>
</dbReference>
<dbReference type="InterPro" id="IPR000716">
    <property type="entry name" value="Thyroglobulin_1"/>
</dbReference>
<dbReference type="PANTHER" id="PTHR10083">
    <property type="entry name" value="KUNITZ-TYPE PROTEASE INHIBITOR-RELATED"/>
    <property type="match status" value="1"/>
</dbReference>
<feature type="domain" description="BPTI/Kunitz inhibitor" evidence="5">
    <location>
        <begin position="189"/>
        <end position="239"/>
    </location>
</feature>
<dbReference type="Pfam" id="PF00086">
    <property type="entry name" value="Thyroglobulin_1"/>
    <property type="match status" value="1"/>
</dbReference>
<dbReference type="Gene3D" id="4.10.800.10">
    <property type="entry name" value="Thyroglobulin type-1"/>
    <property type="match status" value="1"/>
</dbReference>
<protein>
    <submittedName>
        <fullName evidence="8">Kunitz/Bovine pancreatic trypsin inhibitor domain protein</fullName>
    </submittedName>
</protein>
<dbReference type="PROSITE" id="PS51162">
    <property type="entry name" value="THYROGLOBULIN_1_2"/>
    <property type="match status" value="1"/>
</dbReference>
<feature type="domain" description="BPTI/Kunitz inhibitor" evidence="5">
    <location>
        <begin position="516"/>
        <end position="566"/>
    </location>
</feature>
<proteinExistence type="predicted"/>
<feature type="domain" description="BPTI/Kunitz inhibitor" evidence="5">
    <location>
        <begin position="304"/>
        <end position="354"/>
    </location>
</feature>
<feature type="disulfide bond" evidence="4">
    <location>
        <begin position="145"/>
        <end position="152"/>
    </location>
</feature>
<dbReference type="InterPro" id="IPR028150">
    <property type="entry name" value="Lustrin_cystein"/>
</dbReference>
<accession>A0A158Q659</accession>
<dbReference type="SUPFAM" id="SSF57362">
    <property type="entry name" value="BPTI-like"/>
    <property type="match status" value="9"/>
</dbReference>
<feature type="domain" description="BPTI/Kunitz inhibitor" evidence="5">
    <location>
        <begin position="1172"/>
        <end position="1222"/>
    </location>
</feature>
<evidence type="ECO:0000259" key="5">
    <source>
        <dbReference type="PROSITE" id="PS50279"/>
    </source>
</evidence>
<dbReference type="GO" id="GO:0005615">
    <property type="term" value="C:extracellular space"/>
    <property type="evidence" value="ECO:0007669"/>
    <property type="project" value="TreeGrafter"/>
</dbReference>
<dbReference type="Gene3D" id="4.10.410.10">
    <property type="entry name" value="Pancreatic trypsin inhibitor Kunitz domain"/>
    <property type="match status" value="9"/>
</dbReference>
<evidence type="ECO:0000313" key="8">
    <source>
        <dbReference type="WBParaSite" id="DME_0000916001-mRNA-1"/>
    </source>
</evidence>
<dbReference type="InterPro" id="IPR006150">
    <property type="entry name" value="Cys_repeat_1"/>
</dbReference>
<evidence type="ECO:0000256" key="1">
    <source>
        <dbReference type="ARBA" id="ARBA00022690"/>
    </source>
</evidence>
<dbReference type="Pfam" id="PF00014">
    <property type="entry name" value="Kunitz_BPTI"/>
    <property type="match status" value="9"/>
</dbReference>
<evidence type="ECO:0000313" key="7">
    <source>
        <dbReference type="Proteomes" id="UP000038040"/>
    </source>
</evidence>
<comment type="caution">
    <text evidence="4">Lacks conserved residue(s) required for the propagation of feature annotation.</text>
</comment>
<dbReference type="SMART" id="SM00289">
    <property type="entry name" value="WR1"/>
    <property type="match status" value="4"/>
</dbReference>
<dbReference type="PRINTS" id="PR00759">
    <property type="entry name" value="BASICPTASE"/>
</dbReference>
<dbReference type="CDD" id="cd00191">
    <property type="entry name" value="TY"/>
    <property type="match status" value="1"/>
</dbReference>
<dbReference type="InterPro" id="IPR002223">
    <property type="entry name" value="Kunitz_BPTI"/>
</dbReference>
<dbReference type="PROSITE" id="PS00280">
    <property type="entry name" value="BPTI_KUNITZ_1"/>
    <property type="match status" value="7"/>
</dbReference>
<evidence type="ECO:0000256" key="3">
    <source>
        <dbReference type="ARBA" id="ARBA00023157"/>
    </source>
</evidence>
<keyword evidence="3 4" id="KW-1015">Disulfide bond</keyword>
<feature type="domain" description="BPTI/Kunitz inhibitor" evidence="5">
    <location>
        <begin position="1420"/>
        <end position="1477"/>
    </location>
</feature>
<dbReference type="PROSITE" id="PS50279">
    <property type="entry name" value="BPTI_KUNITZ_2"/>
    <property type="match status" value="9"/>
</dbReference>